<proteinExistence type="predicted"/>
<name>E7GEH6_9FIRM</name>
<evidence type="ECO:0000313" key="1">
    <source>
        <dbReference type="EMBL" id="EFW03427.1"/>
    </source>
</evidence>
<protein>
    <submittedName>
        <fullName evidence="1">Uncharacterized protein</fullName>
    </submittedName>
</protein>
<reference evidence="1 2" key="1">
    <citation type="submission" date="2010-12" db="EMBL/GenBank/DDBJ databases">
        <title>The Genome Sequence of Coprobacillus sp. strain 29_1.</title>
        <authorList>
            <consortium name="The Broad Institute Genome Sequencing Platform"/>
            <person name="Earl A."/>
            <person name="Ward D."/>
            <person name="Feldgarden M."/>
            <person name="Gevers D."/>
            <person name="Daigneault M."/>
            <person name="Sibley C.D."/>
            <person name="White A."/>
            <person name="Strauss J."/>
            <person name="Allen-Vercoe E."/>
            <person name="Young S.K."/>
            <person name="Zeng Q."/>
            <person name="Gargeya S."/>
            <person name="Fitzgerald M."/>
            <person name="Haas B."/>
            <person name="Abouelleil A."/>
            <person name="Alvarado L."/>
            <person name="Arachchi H.M."/>
            <person name="Berlin A."/>
            <person name="Brown A."/>
            <person name="Chapman S.B."/>
            <person name="Chen Z."/>
            <person name="Dunbar C."/>
            <person name="Freedman E."/>
            <person name="Gearin G."/>
            <person name="Gellesch M."/>
            <person name="Goldberg J."/>
            <person name="Griggs A."/>
            <person name="Gujja S."/>
            <person name="Heilman E."/>
            <person name="Heiman D."/>
            <person name="Howarth C."/>
            <person name="Larson L."/>
            <person name="Lui A."/>
            <person name="MacDonald P.J.P."/>
            <person name="Mehta T."/>
            <person name="Montmayeur A."/>
            <person name="Murphy C."/>
            <person name="Neiman D."/>
            <person name="Pearson M."/>
            <person name="Priest M."/>
            <person name="Roberts A."/>
            <person name="Saif S."/>
            <person name="Shea T."/>
            <person name="Shenoy N."/>
            <person name="Sisk P."/>
            <person name="Stolte C."/>
            <person name="Sykes S."/>
            <person name="White J."/>
            <person name="Yandava C."/>
            <person name="Nusbaum C."/>
            <person name="Birren B."/>
        </authorList>
    </citation>
    <scope>NUCLEOTIDE SEQUENCE [LARGE SCALE GENOMIC DNA]</scope>
    <source>
        <strain evidence="1 2">29_1</strain>
    </source>
</reference>
<sequence>MIFIRSNSYRNNKPISMSYNSIRRDRRRMTCLIHARNKYKTLVASDSWNTSSIHNHMIQKITINKKFPCILSSAGENSATYDNGDIVNILDFMNAFVQRYNGYNFQECLHELLEKSYKFINDMRLNNDYEKVVQYFIVYYDVTNQTIISRAFEIVKNTSGTYSYELTERINLNFTSFGTYWYEINTKFFKTVKILFIKEKVFKIIKKYSKLESKLPIDERKVGGPIQWAQINRQGKLIHSNNIVSCKNI</sequence>
<gene>
    <name evidence="1" type="ORF">HMPREF9488_03118</name>
</gene>
<dbReference type="OrthoDB" id="9960514at2"/>
<evidence type="ECO:0000313" key="2">
    <source>
        <dbReference type="Proteomes" id="UP000003157"/>
    </source>
</evidence>
<dbReference type="STRING" id="100884.GCA_000269565_03624"/>
<accession>E7GEH6</accession>
<dbReference type="Proteomes" id="UP000003157">
    <property type="component" value="Unassembled WGS sequence"/>
</dbReference>
<dbReference type="AlphaFoldDB" id="E7GEH6"/>
<dbReference type="HOGENOM" id="CLU_1114336_0_0_9"/>
<organism evidence="1 2">
    <name type="scientific">Coprobacillus cateniformis</name>
    <dbReference type="NCBI Taxonomy" id="100884"/>
    <lineage>
        <taxon>Bacteria</taxon>
        <taxon>Bacillati</taxon>
        <taxon>Bacillota</taxon>
        <taxon>Erysipelotrichia</taxon>
        <taxon>Erysipelotrichales</taxon>
        <taxon>Coprobacillaceae</taxon>
        <taxon>Coprobacillus</taxon>
    </lineage>
</organism>
<comment type="caution">
    <text evidence="1">The sequence shown here is derived from an EMBL/GenBank/DDBJ whole genome shotgun (WGS) entry which is preliminary data.</text>
</comment>
<dbReference type="EMBL" id="ADKX01000046">
    <property type="protein sequence ID" value="EFW03427.1"/>
    <property type="molecule type" value="Genomic_DNA"/>
</dbReference>
<keyword evidence="2" id="KW-1185">Reference proteome</keyword>